<evidence type="ECO:0000256" key="1">
    <source>
        <dbReference type="ARBA" id="ARBA00004141"/>
    </source>
</evidence>
<dbReference type="NCBIfam" id="NF004913">
    <property type="entry name" value="PRK06271.1"/>
    <property type="match status" value="1"/>
</dbReference>
<dbReference type="Gene3D" id="1.20.120.610">
    <property type="entry name" value="lithium bound rotor ring of v- atpase"/>
    <property type="match status" value="3"/>
</dbReference>
<dbReference type="SUPFAM" id="SSF81333">
    <property type="entry name" value="F1F0 ATP synthase subunit C"/>
    <property type="match status" value="6"/>
</dbReference>
<keyword evidence="3 8" id="KW-0813">Transport</keyword>
<gene>
    <name evidence="10" type="ORF">FGU65_02495</name>
</gene>
<evidence type="ECO:0000256" key="2">
    <source>
        <dbReference type="ARBA" id="ARBA00007296"/>
    </source>
</evidence>
<feature type="domain" description="V-ATPase proteolipid subunit C-like" evidence="9">
    <location>
        <begin position="414"/>
        <end position="472"/>
    </location>
</feature>
<accession>A0ABT8M759</accession>
<evidence type="ECO:0000256" key="7">
    <source>
        <dbReference type="ARBA" id="ARBA00023136"/>
    </source>
</evidence>
<name>A0ABT8M759_9EURY</name>
<comment type="similarity">
    <text evidence="2 8">Belongs to the V-ATPase proteolipid subunit family.</text>
</comment>
<proteinExistence type="inferred from homology"/>
<sequence>MVIGIGTVLAVTGAGLAVGLAAVGSGIGVGIVGAAGAAALAARPEKFGTSLVFQAVPQTQGIYGLLVAVLILLSTGLLGGEGGEVSFAMGLAAVGAGLAVGLAGLSAIGQGIAAAAGVSASVQEERSVGRSLVFSVIPETQAIYGLLAAVLILSFTGLLAGDLAVSDAAGLAAIGAGAAVGFAGLSAVGQGITAGSGITASARRPEAFGKSLVFSVVPETQAIYGLLAAILIMAFTGILTQDVTATIASGFAAIGAGLAVGLAGLSAIGQGITAAAGVSATAEKDEAFGKSLVFSVVPETQAIYGLLTAILIMAFTGILTRDVTATIAAGFAAVGAGFAVGLAGLSAIGQGITAAEGVSVTAEDDEMFGRSLVFSVVPETQAIYGLLVAVLIMAFTGILTQDVTVTALVGLATIASGLAVGFAGLSAIGQGITAAAGIQATARSGAALGRSLIFAVIAETFAIFGLLVAILILFGIGIFG</sequence>
<feature type="domain" description="V-ATPase proteolipid subunit C-like" evidence="9">
    <location>
        <begin position="174"/>
        <end position="232"/>
    </location>
</feature>
<keyword evidence="5 8" id="KW-1133">Transmembrane helix</keyword>
<evidence type="ECO:0000313" key="11">
    <source>
        <dbReference type="Proteomes" id="UP001168338"/>
    </source>
</evidence>
<feature type="transmembrane region" description="Helical" evidence="8">
    <location>
        <begin position="327"/>
        <end position="348"/>
    </location>
</feature>
<feature type="domain" description="V-ATPase proteolipid subunit C-like" evidence="9">
    <location>
        <begin position="334"/>
        <end position="392"/>
    </location>
</feature>
<feature type="transmembrane region" description="Helical" evidence="8">
    <location>
        <begin position="222"/>
        <end position="239"/>
    </location>
</feature>
<dbReference type="InterPro" id="IPR002379">
    <property type="entry name" value="ATPase_proteolipid_c-like_dom"/>
</dbReference>
<evidence type="ECO:0000256" key="5">
    <source>
        <dbReference type="ARBA" id="ARBA00022989"/>
    </source>
</evidence>
<dbReference type="InterPro" id="IPR000245">
    <property type="entry name" value="ATPase_proteolipid_csu"/>
</dbReference>
<feature type="domain" description="V-ATPase proteolipid subunit C-like" evidence="9">
    <location>
        <begin position="94"/>
        <end position="152"/>
    </location>
</feature>
<feature type="domain" description="V-ATPase proteolipid subunit C-like" evidence="9">
    <location>
        <begin position="254"/>
        <end position="312"/>
    </location>
</feature>
<dbReference type="RefSeq" id="WP_301662828.1">
    <property type="nucleotide sequence ID" value="NZ_VCYH01000001.1"/>
</dbReference>
<evidence type="ECO:0000313" key="10">
    <source>
        <dbReference type="EMBL" id="MDN7023775.1"/>
    </source>
</evidence>
<evidence type="ECO:0000256" key="4">
    <source>
        <dbReference type="ARBA" id="ARBA00022692"/>
    </source>
</evidence>
<feature type="transmembrane region" description="Helical" evidence="8">
    <location>
        <begin position="452"/>
        <end position="479"/>
    </location>
</feature>
<feature type="transmembrane region" description="Helical" evidence="8">
    <location>
        <begin position="302"/>
        <end position="320"/>
    </location>
</feature>
<dbReference type="InterPro" id="IPR035921">
    <property type="entry name" value="F/V-ATP_Csub_sf"/>
</dbReference>
<keyword evidence="7 8" id="KW-0472">Membrane</keyword>
<evidence type="ECO:0000259" key="9">
    <source>
        <dbReference type="Pfam" id="PF00137"/>
    </source>
</evidence>
<evidence type="ECO:0000256" key="3">
    <source>
        <dbReference type="ARBA" id="ARBA00022448"/>
    </source>
</evidence>
<dbReference type="Proteomes" id="UP001168338">
    <property type="component" value="Unassembled WGS sequence"/>
</dbReference>
<feature type="transmembrane region" description="Helical" evidence="8">
    <location>
        <begin position="382"/>
        <end position="400"/>
    </location>
</feature>
<keyword evidence="11" id="KW-1185">Reference proteome</keyword>
<organism evidence="10 11">
    <name type="scientific">Methanoculleus frigidifontis</name>
    <dbReference type="NCBI Taxonomy" id="2584085"/>
    <lineage>
        <taxon>Archaea</taxon>
        <taxon>Methanobacteriati</taxon>
        <taxon>Methanobacteriota</taxon>
        <taxon>Stenosarchaea group</taxon>
        <taxon>Methanomicrobia</taxon>
        <taxon>Methanomicrobiales</taxon>
        <taxon>Methanomicrobiaceae</taxon>
        <taxon>Methanoculleus</taxon>
    </lineage>
</organism>
<feature type="transmembrane region" description="Helical" evidence="8">
    <location>
        <begin position="407"/>
        <end position="432"/>
    </location>
</feature>
<dbReference type="CDD" id="cd18180">
    <property type="entry name" value="ATP-synt_Vo_Ao_c_NTPK_rpt2"/>
    <property type="match status" value="3"/>
</dbReference>
<dbReference type="EMBL" id="VCYH01000001">
    <property type="protein sequence ID" value="MDN7023775.1"/>
    <property type="molecule type" value="Genomic_DNA"/>
</dbReference>
<feature type="transmembrane region" description="Helical" evidence="8">
    <location>
        <begin position="91"/>
        <end position="122"/>
    </location>
</feature>
<comment type="subcellular location">
    <subcellularLocation>
        <location evidence="1">Membrane</location>
        <topology evidence="1">Multi-pass membrane protein</topology>
    </subcellularLocation>
</comment>
<feature type="transmembrane region" description="Helical" evidence="8">
    <location>
        <begin position="142"/>
        <end position="161"/>
    </location>
</feature>
<dbReference type="PANTHER" id="PTHR10263">
    <property type="entry name" value="V-TYPE PROTON ATPASE PROTEOLIPID SUBUNIT"/>
    <property type="match status" value="1"/>
</dbReference>
<keyword evidence="4 8" id="KW-0812">Transmembrane</keyword>
<reference evidence="10" key="1">
    <citation type="submission" date="2019-05" db="EMBL/GenBank/DDBJ databases">
        <title>Methanoculleus sp. FWC-SCC1, a methanogenic archaeon isolated from deep marine cold seep.</title>
        <authorList>
            <person name="Chen Y.-W."/>
            <person name="Chen S.-C."/>
            <person name="Teng N.-H."/>
            <person name="Lai M.-C."/>
        </authorList>
    </citation>
    <scope>NUCLEOTIDE SEQUENCE</scope>
    <source>
        <strain evidence="10">FWC-SCC1</strain>
    </source>
</reference>
<dbReference type="PRINTS" id="PR00122">
    <property type="entry name" value="VACATPASE"/>
</dbReference>
<comment type="caution">
    <text evidence="10">The sequence shown here is derived from an EMBL/GenBank/DDBJ whole genome shotgun (WGS) entry which is preliminary data.</text>
</comment>
<feature type="transmembrane region" description="Helical" evidence="8">
    <location>
        <begin position="168"/>
        <end position="188"/>
    </location>
</feature>
<dbReference type="Pfam" id="PF00137">
    <property type="entry name" value="ATP-synt_C"/>
    <property type="match status" value="6"/>
</dbReference>
<evidence type="ECO:0000256" key="6">
    <source>
        <dbReference type="ARBA" id="ARBA00023065"/>
    </source>
</evidence>
<comment type="caution">
    <text evidence="8">Lacks conserved residue(s) required for the propagation of feature annotation.</text>
</comment>
<keyword evidence="6 8" id="KW-0406">Ion transport</keyword>
<feature type="domain" description="V-ATPase proteolipid subunit C-like" evidence="9">
    <location>
        <begin position="13"/>
        <end position="71"/>
    </location>
</feature>
<feature type="transmembrane region" description="Helical" evidence="8">
    <location>
        <begin position="251"/>
        <end position="282"/>
    </location>
</feature>
<feature type="transmembrane region" description="Helical" evidence="8">
    <location>
        <begin position="61"/>
        <end position="79"/>
    </location>
</feature>
<evidence type="ECO:0000256" key="8">
    <source>
        <dbReference type="RuleBase" id="RU363060"/>
    </source>
</evidence>
<protein>
    <submittedName>
        <fullName evidence="10">V-type ATP synthase subunit K</fullName>
    </submittedName>
</protein>